<feature type="chain" id="PRO_5045460830" evidence="3">
    <location>
        <begin position="32"/>
        <end position="185"/>
    </location>
</feature>
<dbReference type="InterPro" id="IPR006668">
    <property type="entry name" value="Mg_transptr_MgtE_intracell_dom"/>
</dbReference>
<comment type="caution">
    <text evidence="5">The sequence shown here is derived from an EMBL/GenBank/DDBJ whole genome shotgun (WGS) entry which is preliminary data.</text>
</comment>
<evidence type="ECO:0000256" key="1">
    <source>
        <dbReference type="SAM" id="Coils"/>
    </source>
</evidence>
<protein>
    <submittedName>
        <fullName evidence="5">MotE family protein</fullName>
    </submittedName>
</protein>
<dbReference type="EMBL" id="JAATJS010000001">
    <property type="protein sequence ID" value="NIX75010.1"/>
    <property type="molecule type" value="Genomic_DNA"/>
</dbReference>
<gene>
    <name evidence="5" type="ORF">HB375_00090</name>
</gene>
<evidence type="ECO:0000256" key="2">
    <source>
        <dbReference type="SAM" id="MobiDB-lite"/>
    </source>
</evidence>
<reference evidence="5 6" key="1">
    <citation type="submission" date="2020-03" db="EMBL/GenBank/DDBJ databases">
        <title>The genome sequence of Microvirga sp. c23x22.</title>
        <authorList>
            <person name="Zhang X."/>
        </authorList>
    </citation>
    <scope>NUCLEOTIDE SEQUENCE [LARGE SCALE GENOMIC DNA]</scope>
    <source>
        <strain evidence="6">c23x22</strain>
    </source>
</reference>
<evidence type="ECO:0000259" key="4">
    <source>
        <dbReference type="Pfam" id="PF03448"/>
    </source>
</evidence>
<accession>A0ABX0V599</accession>
<organism evidence="5 6">
    <name type="scientific">Microvirga terricola</name>
    <dbReference type="NCBI Taxonomy" id="2719797"/>
    <lineage>
        <taxon>Bacteria</taxon>
        <taxon>Pseudomonadati</taxon>
        <taxon>Pseudomonadota</taxon>
        <taxon>Alphaproteobacteria</taxon>
        <taxon>Hyphomicrobiales</taxon>
        <taxon>Methylobacteriaceae</taxon>
        <taxon>Microvirga</taxon>
    </lineage>
</organism>
<keyword evidence="1" id="KW-0175">Coiled coil</keyword>
<feature type="signal peptide" evidence="3">
    <location>
        <begin position="1"/>
        <end position="31"/>
    </location>
</feature>
<dbReference type="Gene3D" id="1.10.220.30">
    <property type="match status" value="1"/>
</dbReference>
<dbReference type="SUPFAM" id="SSF158791">
    <property type="entry name" value="MgtE N-terminal domain-like"/>
    <property type="match status" value="1"/>
</dbReference>
<feature type="domain" description="Magnesium transporter MgtE intracellular" evidence="4">
    <location>
        <begin position="114"/>
        <end position="173"/>
    </location>
</feature>
<keyword evidence="6" id="KW-1185">Reference proteome</keyword>
<evidence type="ECO:0000313" key="5">
    <source>
        <dbReference type="EMBL" id="NIX75010.1"/>
    </source>
</evidence>
<dbReference type="Pfam" id="PF03448">
    <property type="entry name" value="MgtE_N"/>
    <property type="match status" value="1"/>
</dbReference>
<feature type="coiled-coil region" evidence="1">
    <location>
        <begin position="74"/>
        <end position="111"/>
    </location>
</feature>
<sequence>MRSCSNRGGRGGAVASAVALMALAISGPASAQEKAADTRGTAARAAEALKDAKANPYCANIADAAADARFAWQKETLASLEREIEGRIKALEEKRAEYEAWLKRRNEFLAKADEAVVAIYSRMRPDAAALQLANMQDDTAAAILAKLNPRSASAVLNEMEPARAAQLTGVMTDTSKRNAESEKSG</sequence>
<dbReference type="Proteomes" id="UP000707352">
    <property type="component" value="Unassembled WGS sequence"/>
</dbReference>
<evidence type="ECO:0000313" key="6">
    <source>
        <dbReference type="Proteomes" id="UP000707352"/>
    </source>
</evidence>
<proteinExistence type="predicted"/>
<evidence type="ECO:0000256" key="3">
    <source>
        <dbReference type="SAM" id="SignalP"/>
    </source>
</evidence>
<keyword evidence="3" id="KW-0732">Signal</keyword>
<name>A0ABX0V599_9HYPH</name>
<feature type="region of interest" description="Disordered" evidence="2">
    <location>
        <begin position="166"/>
        <end position="185"/>
    </location>
</feature>
<feature type="compositionally biased region" description="Basic and acidic residues" evidence="2">
    <location>
        <begin position="174"/>
        <end position="185"/>
    </location>
</feature>